<dbReference type="GO" id="GO:0042907">
    <property type="term" value="F:xanthine transmembrane transporter activity"/>
    <property type="evidence" value="ECO:0007669"/>
    <property type="project" value="TreeGrafter"/>
</dbReference>
<feature type="transmembrane region" description="Helical" evidence="7">
    <location>
        <begin position="124"/>
        <end position="156"/>
    </location>
</feature>
<dbReference type="PANTHER" id="PTHR42810:SF2">
    <property type="entry name" value="PURINE PERMEASE C1399.01C-RELATED"/>
    <property type="match status" value="1"/>
</dbReference>
<evidence type="ECO:0000313" key="9">
    <source>
        <dbReference type="Proteomes" id="UP000249134"/>
    </source>
</evidence>
<evidence type="ECO:0000256" key="5">
    <source>
        <dbReference type="ARBA" id="ARBA00022989"/>
    </source>
</evidence>
<dbReference type="AlphaFoldDB" id="A0A2X4WB84"/>
<feature type="transmembrane region" description="Helical" evidence="7">
    <location>
        <begin position="58"/>
        <end position="84"/>
    </location>
</feature>
<name>A0A2X4WB84_LEDLE</name>
<evidence type="ECO:0000256" key="4">
    <source>
        <dbReference type="ARBA" id="ARBA00022692"/>
    </source>
</evidence>
<dbReference type="NCBIfam" id="NF037981">
    <property type="entry name" value="NCS2_1"/>
    <property type="match status" value="1"/>
</dbReference>
<evidence type="ECO:0000256" key="1">
    <source>
        <dbReference type="ARBA" id="ARBA00004141"/>
    </source>
</evidence>
<dbReference type="KEGG" id="blen:NCTC4824_02066"/>
<feature type="transmembrane region" description="Helical" evidence="7">
    <location>
        <begin position="91"/>
        <end position="112"/>
    </location>
</feature>
<evidence type="ECO:0000313" key="8">
    <source>
        <dbReference type="EMBL" id="SQI57168.1"/>
    </source>
</evidence>
<dbReference type="PANTHER" id="PTHR42810">
    <property type="entry name" value="PURINE PERMEASE C1399.01C-RELATED"/>
    <property type="match status" value="1"/>
</dbReference>
<feature type="transmembrane region" description="Helical" evidence="7">
    <location>
        <begin position="275"/>
        <end position="294"/>
    </location>
</feature>
<dbReference type="GO" id="GO:0005886">
    <property type="term" value="C:plasma membrane"/>
    <property type="evidence" value="ECO:0007669"/>
    <property type="project" value="TreeGrafter"/>
</dbReference>
<keyword evidence="3" id="KW-0813">Transport</keyword>
<evidence type="ECO:0000256" key="7">
    <source>
        <dbReference type="SAM" id="Phobius"/>
    </source>
</evidence>
<evidence type="ECO:0000256" key="2">
    <source>
        <dbReference type="ARBA" id="ARBA00008821"/>
    </source>
</evidence>
<sequence length="472" mass="49929">MVIQLKMFVFHYTNSFLLYIIQSNVLNLRLERKSYGVEKKAENNMIIGVNDKISYQKAFLLGLQHVLAMDLYIAPIIIAGLLSLSTENTSFFVQMCFLATGIATLIQTGAGIKLPVVQGPSYVPIGAIAAIGGKLGLGAIAGSLIPGAIIITLIGYPLKWFAKAVRKIIPPLVGGTVIIIVGIALMPIGLNNIYHAEGNIGDNIVVAVVSAGVLIICMLLGRRVRGIGTFFRIVSVIIAIVAGTVAASLLGTVDFTPVKDASWFSLPTFFPFGKPVFNVGAIVTMVFVYLIILIETTGTWFVVSSVTGEKLDEKRLNRASVGEGLGCLVGSLFGSTPMTGYSSNAGLLAITGVASRMAIIASGIILVCLGLMPKLSTAITCIPEPVINGIFGIVCVAIVTNGMKVIQPIMIDDRNMMVIGIPILLTIAVTILPQEVLSIVPDWANYILSSGITVGALATVILNLAIPEEKES</sequence>
<keyword evidence="6 7" id="KW-0472">Membrane</keyword>
<dbReference type="EMBL" id="LS483476">
    <property type="protein sequence ID" value="SQI57168.1"/>
    <property type="molecule type" value="Genomic_DNA"/>
</dbReference>
<dbReference type="STRING" id="1348624.GCA_001591545_01128"/>
<protein>
    <submittedName>
        <fullName evidence="8">Xanthine permease</fullName>
    </submittedName>
</protein>
<dbReference type="Pfam" id="PF00860">
    <property type="entry name" value="Xan_ur_permease"/>
    <property type="match status" value="1"/>
</dbReference>
<accession>A0A2X4WB84</accession>
<feature type="transmembrane region" description="Helical" evidence="7">
    <location>
        <begin position="168"/>
        <end position="188"/>
    </location>
</feature>
<reference evidence="8 9" key="1">
    <citation type="submission" date="2018-06" db="EMBL/GenBank/DDBJ databases">
        <authorList>
            <consortium name="Pathogen Informatics"/>
            <person name="Doyle S."/>
        </authorList>
    </citation>
    <scope>NUCLEOTIDE SEQUENCE [LARGE SCALE GENOMIC DNA]</scope>
    <source>
        <strain evidence="8 9">NCTC4824</strain>
    </source>
</reference>
<feature type="transmembrane region" description="Helical" evidence="7">
    <location>
        <begin position="200"/>
        <end position="221"/>
    </location>
</feature>
<proteinExistence type="inferred from homology"/>
<evidence type="ECO:0000256" key="3">
    <source>
        <dbReference type="ARBA" id="ARBA00022448"/>
    </source>
</evidence>
<gene>
    <name evidence="8" type="primary">ygfU_2</name>
    <name evidence="8" type="ORF">NCTC4824_02066</name>
</gene>
<comment type="subcellular location">
    <subcellularLocation>
        <location evidence="1">Membrane</location>
        <topology evidence="1">Multi-pass membrane protein</topology>
    </subcellularLocation>
</comment>
<feature type="transmembrane region" description="Helical" evidence="7">
    <location>
        <begin position="347"/>
        <end position="373"/>
    </location>
</feature>
<keyword evidence="5 7" id="KW-1133">Transmembrane helix</keyword>
<feature type="transmembrane region" description="Helical" evidence="7">
    <location>
        <begin position="446"/>
        <end position="466"/>
    </location>
</feature>
<dbReference type="InterPro" id="IPR006043">
    <property type="entry name" value="NCS2"/>
</dbReference>
<feature type="transmembrane region" description="Helical" evidence="7">
    <location>
        <begin position="385"/>
        <end position="403"/>
    </location>
</feature>
<organism evidence="8 9">
    <name type="scientific">Lederbergia lenta</name>
    <name type="common">Bacillus lentus</name>
    <dbReference type="NCBI Taxonomy" id="1467"/>
    <lineage>
        <taxon>Bacteria</taxon>
        <taxon>Bacillati</taxon>
        <taxon>Bacillota</taxon>
        <taxon>Bacilli</taxon>
        <taxon>Bacillales</taxon>
        <taxon>Bacillaceae</taxon>
        <taxon>Lederbergia</taxon>
    </lineage>
</organism>
<dbReference type="Proteomes" id="UP000249134">
    <property type="component" value="Chromosome 1"/>
</dbReference>
<feature type="transmembrane region" description="Helical" evidence="7">
    <location>
        <begin position="415"/>
        <end position="434"/>
    </location>
</feature>
<feature type="transmembrane region" description="Helical" evidence="7">
    <location>
        <begin position="233"/>
        <end position="255"/>
    </location>
</feature>
<comment type="similarity">
    <text evidence="2">Belongs to the nucleobase:cation symporter-2 (NCS2) (TC 2.A.40) family.</text>
</comment>
<keyword evidence="4 7" id="KW-0812">Transmembrane</keyword>
<evidence type="ECO:0000256" key="6">
    <source>
        <dbReference type="ARBA" id="ARBA00023136"/>
    </source>
</evidence>
<keyword evidence="9" id="KW-1185">Reference proteome</keyword>